<name>A0A2P2N4S1_RHIMU</name>
<reference evidence="1" key="1">
    <citation type="submission" date="2018-02" db="EMBL/GenBank/DDBJ databases">
        <title>Rhizophora mucronata_Transcriptome.</title>
        <authorList>
            <person name="Meera S.P."/>
            <person name="Sreeshan A."/>
            <person name="Augustine A."/>
        </authorList>
    </citation>
    <scope>NUCLEOTIDE SEQUENCE</scope>
    <source>
        <tissue evidence="1">Leaf</tissue>
    </source>
</reference>
<sequence>MLNHSSNSGSGLELLVSFLCWEELEPNRQ</sequence>
<evidence type="ECO:0000313" key="1">
    <source>
        <dbReference type="EMBL" id="MBX37458.1"/>
    </source>
</evidence>
<accession>A0A2P2N4S1</accession>
<organism evidence="1">
    <name type="scientific">Rhizophora mucronata</name>
    <name type="common">Asiatic mangrove</name>
    <dbReference type="NCBI Taxonomy" id="61149"/>
    <lineage>
        <taxon>Eukaryota</taxon>
        <taxon>Viridiplantae</taxon>
        <taxon>Streptophyta</taxon>
        <taxon>Embryophyta</taxon>
        <taxon>Tracheophyta</taxon>
        <taxon>Spermatophyta</taxon>
        <taxon>Magnoliopsida</taxon>
        <taxon>eudicotyledons</taxon>
        <taxon>Gunneridae</taxon>
        <taxon>Pentapetalae</taxon>
        <taxon>rosids</taxon>
        <taxon>fabids</taxon>
        <taxon>Malpighiales</taxon>
        <taxon>Rhizophoraceae</taxon>
        <taxon>Rhizophora</taxon>
    </lineage>
</organism>
<protein>
    <submittedName>
        <fullName evidence="1">Uncharacterized protein</fullName>
    </submittedName>
</protein>
<proteinExistence type="predicted"/>
<dbReference type="AlphaFoldDB" id="A0A2P2N4S1"/>
<dbReference type="EMBL" id="GGEC01056974">
    <property type="protein sequence ID" value="MBX37458.1"/>
    <property type="molecule type" value="Transcribed_RNA"/>
</dbReference>